<feature type="transmembrane region" description="Helical" evidence="2">
    <location>
        <begin position="45"/>
        <end position="67"/>
    </location>
</feature>
<keyword evidence="2" id="KW-0812">Transmembrane</keyword>
<accession>A0A1F5STN3</accession>
<dbReference type="PANTHER" id="PTHR43172">
    <property type="entry name" value="ADENYLOSUCCINATE LYASE"/>
    <property type="match status" value="1"/>
</dbReference>
<keyword evidence="2" id="KW-1133">Transmembrane helix</keyword>
<organism evidence="4 5">
    <name type="scientific">Candidatus Falkowbacteria bacterium RIFCSPLOWO2_12_FULL_45_13</name>
    <dbReference type="NCBI Taxonomy" id="1797991"/>
    <lineage>
        <taxon>Bacteria</taxon>
        <taxon>Candidatus Falkowiibacteriota</taxon>
    </lineage>
</organism>
<dbReference type="PRINTS" id="PR00149">
    <property type="entry name" value="FUMRATELYASE"/>
</dbReference>
<dbReference type="AlphaFoldDB" id="A0A1F5STN3"/>
<dbReference type="InterPro" id="IPR022761">
    <property type="entry name" value="Fumarate_lyase_N"/>
</dbReference>
<name>A0A1F5STN3_9BACT</name>
<dbReference type="InterPro" id="IPR008948">
    <property type="entry name" value="L-Aspartase-like"/>
</dbReference>
<proteinExistence type="predicted"/>
<protein>
    <recommendedName>
        <fullName evidence="3">Fumarate lyase N-terminal domain-containing protein</fullName>
    </recommendedName>
</protein>
<dbReference type="Gene3D" id="1.20.200.10">
    <property type="entry name" value="Fumarase/aspartase (Central domain)"/>
    <property type="match status" value="1"/>
</dbReference>
<evidence type="ECO:0000259" key="3">
    <source>
        <dbReference type="Pfam" id="PF00206"/>
    </source>
</evidence>
<feature type="transmembrane region" description="Helical" evidence="2">
    <location>
        <begin position="209"/>
        <end position="234"/>
    </location>
</feature>
<keyword evidence="2" id="KW-0472">Membrane</keyword>
<sequence length="491" mass="55383">MHKLLETVISQNLPTVSKLPGRNLQMPGDPRYQPEALKPFLGYDMWASFLIIVEWFWLMTLAEIGFMPRKETAGLTRERLLNLLENISTTVQDAREYGRDGRAGTNHDILALLELMKRYLPKALHKYLHLGATSYNIINTAYALILAQVFQRVFKPKLLVVDQVWRDKISQYAEVVQAGRTHLQTALPVTVGFWLACLHYQFRNCVQNAYFLSMIVPGSFNGAVGTSAALLAMLGRDKAIMAQETLMKYLDLERAEYTTQISPPQDAARFYFELLLLSGVLGNLGEDVRILQSSEFGEIVSATEVNSSSSTMAHKKANPIKAENNCGMHVNVIAEVMKVALTLTSDLQRDLRWSCVMRSFSSAMVYAYQQISTTERLIKSLAVDPRRVKTNFRREAKLVVAELLHLCLQRQGYAGTHELVNKTIVPAAAAKGISLPLAMRYHLQSHPDKKLEQAWRLTPASSLELLKRPEKYIGRAIELAKAEAKNKLEME</sequence>
<evidence type="ECO:0000256" key="1">
    <source>
        <dbReference type="ARBA" id="ARBA00023239"/>
    </source>
</evidence>
<dbReference type="GO" id="GO:0004018">
    <property type="term" value="F:N6-(1,2-dicarboxyethyl)AMP AMP-lyase (fumarate-forming) activity"/>
    <property type="evidence" value="ECO:0007669"/>
    <property type="project" value="TreeGrafter"/>
</dbReference>
<reference evidence="4 5" key="1">
    <citation type="journal article" date="2016" name="Nat. Commun.">
        <title>Thousands of microbial genomes shed light on interconnected biogeochemical processes in an aquifer system.</title>
        <authorList>
            <person name="Anantharaman K."/>
            <person name="Brown C.T."/>
            <person name="Hug L.A."/>
            <person name="Sharon I."/>
            <person name="Castelle C.J."/>
            <person name="Probst A.J."/>
            <person name="Thomas B.C."/>
            <person name="Singh A."/>
            <person name="Wilkins M.J."/>
            <person name="Karaoz U."/>
            <person name="Brodie E.L."/>
            <person name="Williams K.H."/>
            <person name="Hubbard S.S."/>
            <person name="Banfield J.F."/>
        </authorList>
    </citation>
    <scope>NUCLEOTIDE SEQUENCE [LARGE SCALE GENOMIC DNA]</scope>
</reference>
<feature type="domain" description="Fumarate lyase N-terminal" evidence="3">
    <location>
        <begin position="108"/>
        <end position="333"/>
    </location>
</feature>
<feature type="transmembrane region" description="Helical" evidence="2">
    <location>
        <begin position="127"/>
        <end position="150"/>
    </location>
</feature>
<dbReference type="GO" id="GO:0005829">
    <property type="term" value="C:cytosol"/>
    <property type="evidence" value="ECO:0007669"/>
    <property type="project" value="TreeGrafter"/>
</dbReference>
<evidence type="ECO:0000313" key="5">
    <source>
        <dbReference type="Proteomes" id="UP000176915"/>
    </source>
</evidence>
<dbReference type="Pfam" id="PF00206">
    <property type="entry name" value="Lyase_1"/>
    <property type="match status" value="1"/>
</dbReference>
<dbReference type="EMBL" id="MFFY01000061">
    <property type="protein sequence ID" value="OGF29896.1"/>
    <property type="molecule type" value="Genomic_DNA"/>
</dbReference>
<gene>
    <name evidence="4" type="ORF">A3H09_02915</name>
</gene>
<dbReference type="Proteomes" id="UP000176915">
    <property type="component" value="Unassembled WGS sequence"/>
</dbReference>
<dbReference type="SUPFAM" id="SSF48557">
    <property type="entry name" value="L-aspartase-like"/>
    <property type="match status" value="1"/>
</dbReference>
<dbReference type="InterPro" id="IPR000362">
    <property type="entry name" value="Fumarate_lyase_fam"/>
</dbReference>
<evidence type="ECO:0000256" key="2">
    <source>
        <dbReference type="SAM" id="Phobius"/>
    </source>
</evidence>
<evidence type="ECO:0000313" key="4">
    <source>
        <dbReference type="EMBL" id="OGF29896.1"/>
    </source>
</evidence>
<dbReference type="GO" id="GO:0044208">
    <property type="term" value="P:'de novo' AMP biosynthetic process"/>
    <property type="evidence" value="ECO:0007669"/>
    <property type="project" value="TreeGrafter"/>
</dbReference>
<keyword evidence="1" id="KW-0456">Lyase</keyword>
<comment type="caution">
    <text evidence="4">The sequence shown here is derived from an EMBL/GenBank/DDBJ whole genome shotgun (WGS) entry which is preliminary data.</text>
</comment>
<dbReference type="GO" id="GO:0070626">
    <property type="term" value="F:(S)-2-(5-amino-1-(5-phospho-D-ribosyl)imidazole-4-carboxamido) succinate lyase (fumarate-forming) activity"/>
    <property type="evidence" value="ECO:0007669"/>
    <property type="project" value="TreeGrafter"/>
</dbReference>
<dbReference type="PANTHER" id="PTHR43172:SF1">
    <property type="entry name" value="ADENYLOSUCCINATE LYASE"/>
    <property type="match status" value="1"/>
</dbReference>